<dbReference type="AlphaFoldDB" id="A0A9P0FEZ9"/>
<accession>A0A9P0FEZ9</accession>
<organism evidence="1 2">
    <name type="scientific">Brassicogethes aeneus</name>
    <name type="common">Rape pollen beetle</name>
    <name type="synonym">Meligethes aeneus</name>
    <dbReference type="NCBI Taxonomy" id="1431903"/>
    <lineage>
        <taxon>Eukaryota</taxon>
        <taxon>Metazoa</taxon>
        <taxon>Ecdysozoa</taxon>
        <taxon>Arthropoda</taxon>
        <taxon>Hexapoda</taxon>
        <taxon>Insecta</taxon>
        <taxon>Pterygota</taxon>
        <taxon>Neoptera</taxon>
        <taxon>Endopterygota</taxon>
        <taxon>Coleoptera</taxon>
        <taxon>Polyphaga</taxon>
        <taxon>Cucujiformia</taxon>
        <taxon>Nitidulidae</taxon>
        <taxon>Meligethinae</taxon>
        <taxon>Brassicogethes</taxon>
    </lineage>
</organism>
<reference evidence="1" key="1">
    <citation type="submission" date="2021-12" db="EMBL/GenBank/DDBJ databases">
        <authorList>
            <person name="King R."/>
        </authorList>
    </citation>
    <scope>NUCLEOTIDE SEQUENCE</scope>
</reference>
<protein>
    <submittedName>
        <fullName evidence="1">Uncharacterized protein</fullName>
    </submittedName>
</protein>
<name>A0A9P0FEZ9_BRAAE</name>
<proteinExistence type="predicted"/>
<evidence type="ECO:0000313" key="2">
    <source>
        <dbReference type="Proteomes" id="UP001154078"/>
    </source>
</evidence>
<sequence>MNINERLNIAYENVAYNGDNTWTNGSYIYQKANLDLYTREQQLRLLKYSQLRPRSVKESIPTSKLAQYDNYTYNEARELSYNANISRYFTPLRISEELCQNGYEEPWMLPEIDDLYVWFLNYRKEILNYFIGTK</sequence>
<gene>
    <name evidence="1" type="ORF">MELIAE_LOCUS3866</name>
</gene>
<evidence type="ECO:0000313" key="1">
    <source>
        <dbReference type="EMBL" id="CAH0551201.1"/>
    </source>
</evidence>
<keyword evidence="2" id="KW-1185">Reference proteome</keyword>
<dbReference type="EMBL" id="OV121133">
    <property type="protein sequence ID" value="CAH0551201.1"/>
    <property type="molecule type" value="Genomic_DNA"/>
</dbReference>
<dbReference type="OrthoDB" id="6598508at2759"/>
<dbReference type="Proteomes" id="UP001154078">
    <property type="component" value="Chromosome 2"/>
</dbReference>